<proteinExistence type="predicted"/>
<name>A0AA39YCV8_9PEZI</name>
<dbReference type="Gene3D" id="2.30.40.10">
    <property type="entry name" value="Urease, subunit C, domain 1"/>
    <property type="match status" value="1"/>
</dbReference>
<organism evidence="3 4">
    <name type="scientific">Cercophora newfieldiana</name>
    <dbReference type="NCBI Taxonomy" id="92897"/>
    <lineage>
        <taxon>Eukaryota</taxon>
        <taxon>Fungi</taxon>
        <taxon>Dikarya</taxon>
        <taxon>Ascomycota</taxon>
        <taxon>Pezizomycotina</taxon>
        <taxon>Sordariomycetes</taxon>
        <taxon>Sordariomycetidae</taxon>
        <taxon>Sordariales</taxon>
        <taxon>Lasiosphaeriaceae</taxon>
        <taxon>Cercophora</taxon>
    </lineage>
</organism>
<dbReference type="Gene3D" id="3.20.20.140">
    <property type="entry name" value="Metal-dependent hydrolases"/>
    <property type="match status" value="1"/>
</dbReference>
<dbReference type="EMBL" id="JAULSV010000003">
    <property type="protein sequence ID" value="KAK0648705.1"/>
    <property type="molecule type" value="Genomic_DNA"/>
</dbReference>
<accession>A0AA39YCV8</accession>
<dbReference type="Pfam" id="PF01979">
    <property type="entry name" value="Amidohydro_1"/>
    <property type="match status" value="1"/>
</dbReference>
<dbReference type="SUPFAM" id="SSF51556">
    <property type="entry name" value="Metallo-dependent hydrolases"/>
    <property type="match status" value="1"/>
</dbReference>
<dbReference type="InterPro" id="IPR006680">
    <property type="entry name" value="Amidohydro-rel"/>
</dbReference>
<evidence type="ECO:0000313" key="4">
    <source>
        <dbReference type="Proteomes" id="UP001174936"/>
    </source>
</evidence>
<dbReference type="Proteomes" id="UP001174936">
    <property type="component" value="Unassembled WGS sequence"/>
</dbReference>
<dbReference type="CDD" id="cd01299">
    <property type="entry name" value="Met_dep_hydrolase_A"/>
    <property type="match status" value="1"/>
</dbReference>
<feature type="compositionally biased region" description="Polar residues" evidence="1">
    <location>
        <begin position="22"/>
        <end position="31"/>
    </location>
</feature>
<feature type="compositionally biased region" description="Low complexity" evidence="1">
    <location>
        <begin position="53"/>
        <end position="64"/>
    </location>
</feature>
<dbReference type="InterPro" id="IPR057744">
    <property type="entry name" value="OTAase-like"/>
</dbReference>
<keyword evidence="4" id="KW-1185">Reference proteome</keyword>
<gene>
    <name evidence="3" type="ORF">B0T16DRAFT_408636</name>
</gene>
<feature type="region of interest" description="Disordered" evidence="1">
    <location>
        <begin position="1"/>
        <end position="69"/>
    </location>
</feature>
<comment type="caution">
    <text evidence="3">The sequence shown here is derived from an EMBL/GenBank/DDBJ whole genome shotgun (WGS) entry which is preliminary data.</text>
</comment>
<evidence type="ECO:0000256" key="1">
    <source>
        <dbReference type="SAM" id="MobiDB-lite"/>
    </source>
</evidence>
<feature type="domain" description="Amidohydrolase-related" evidence="2">
    <location>
        <begin position="129"/>
        <end position="489"/>
    </location>
</feature>
<dbReference type="PANTHER" id="PTHR43135">
    <property type="entry name" value="ALPHA-D-RIBOSE 1-METHYLPHOSPHONATE 5-TRIPHOSPHATE DIPHOSPHATASE"/>
    <property type="match status" value="1"/>
</dbReference>
<dbReference type="InterPro" id="IPR011059">
    <property type="entry name" value="Metal-dep_hydrolase_composite"/>
</dbReference>
<protein>
    <submittedName>
        <fullName evidence="3">Amidohydrolase</fullName>
    </submittedName>
</protein>
<dbReference type="InterPro" id="IPR051781">
    <property type="entry name" value="Metallo-dep_Hydrolase"/>
</dbReference>
<evidence type="ECO:0000313" key="3">
    <source>
        <dbReference type="EMBL" id="KAK0648705.1"/>
    </source>
</evidence>
<dbReference type="GO" id="GO:0016810">
    <property type="term" value="F:hydrolase activity, acting on carbon-nitrogen (but not peptide) bonds"/>
    <property type="evidence" value="ECO:0007669"/>
    <property type="project" value="InterPro"/>
</dbReference>
<dbReference type="SUPFAM" id="SSF51338">
    <property type="entry name" value="Composite domain of metallo-dependent hydrolases"/>
    <property type="match status" value="2"/>
</dbReference>
<dbReference type="InterPro" id="IPR032466">
    <property type="entry name" value="Metal_Hydrolase"/>
</dbReference>
<evidence type="ECO:0000259" key="2">
    <source>
        <dbReference type="Pfam" id="PF01979"/>
    </source>
</evidence>
<dbReference type="AlphaFoldDB" id="A0AA39YCV8"/>
<sequence>MTRRINNETKNQGEACLPAEVETSSHGNDQKQPPMGRVYAGSFGLAIRPGPPSSQSQPTPTNTSLDTSTNTKKHLFTIIRAKLLIPGASDPIPNAALVIQDTIIAWVGPASDLPSKYSTAAHRAVSVPYLMPGLWECHAHFLAESPSQPGNYVGFIAEHPAAEGARLAKGCWETLQRGYTSLRDVAGYGCEVARAIEEGVISGPNVYSSGACLSQTAGHGDVFPLPAGDVLLNLGVSTVTPGHFGTGPSMLVDGVEECRKAVRLQIRRGAKVIKILASGGVMSRDDDPMYAQFSPEELEVMVSEASRQGRAVAAHVHGKPGIMAAVKAGVTTVEHVSFADEECIALMKEKGTIYVATRAIIALLLMSGGVGLPPQSWAKVQRIAADHLHAYKLAIEAGLPFALGTDAPPGFNFAMEIEEAVKCGMSNLEAIKAATANGPLSVGPQAPRSGQLKVGYDADIIAVAENPVEDVKVLQKHRNITWVWKGGKVFKGPGVGPWGEGYELWDDIEWE</sequence>
<dbReference type="PANTHER" id="PTHR43135:SF3">
    <property type="entry name" value="ALPHA-D-RIBOSE 1-METHYLPHOSPHONATE 5-TRIPHOSPHATE DIPHOSPHATASE"/>
    <property type="match status" value="1"/>
</dbReference>
<reference evidence="3" key="1">
    <citation type="submission" date="2023-06" db="EMBL/GenBank/DDBJ databases">
        <title>Genome-scale phylogeny and comparative genomics of the fungal order Sordariales.</title>
        <authorList>
            <consortium name="Lawrence Berkeley National Laboratory"/>
            <person name="Hensen N."/>
            <person name="Bonometti L."/>
            <person name="Westerberg I."/>
            <person name="Brannstrom I.O."/>
            <person name="Guillou S."/>
            <person name="Cros-Aarteil S."/>
            <person name="Calhoun S."/>
            <person name="Haridas S."/>
            <person name="Kuo A."/>
            <person name="Mondo S."/>
            <person name="Pangilinan J."/>
            <person name="Riley R."/>
            <person name="Labutti K."/>
            <person name="Andreopoulos B."/>
            <person name="Lipzen A."/>
            <person name="Chen C."/>
            <person name="Yanf M."/>
            <person name="Daum C."/>
            <person name="Ng V."/>
            <person name="Clum A."/>
            <person name="Steindorff A."/>
            <person name="Ohm R."/>
            <person name="Martin F."/>
            <person name="Silar P."/>
            <person name="Natvig D."/>
            <person name="Lalanne C."/>
            <person name="Gautier V."/>
            <person name="Ament-Velasquez S.L."/>
            <person name="Kruys A."/>
            <person name="Hutchinson M.I."/>
            <person name="Powell A.J."/>
            <person name="Barry K."/>
            <person name="Miller A.N."/>
            <person name="Grigoriev I.V."/>
            <person name="Debuchy R."/>
            <person name="Gladieux P."/>
            <person name="Thoren M.H."/>
            <person name="Johannesson H."/>
        </authorList>
    </citation>
    <scope>NUCLEOTIDE SEQUENCE</scope>
    <source>
        <strain evidence="3">SMH2532-1</strain>
    </source>
</reference>